<dbReference type="SUPFAM" id="SSF52047">
    <property type="entry name" value="RNI-like"/>
    <property type="match status" value="1"/>
</dbReference>
<protein>
    <recommendedName>
        <fullName evidence="1">FBD domain-containing protein</fullName>
    </recommendedName>
</protein>
<dbReference type="EMBL" id="AWUE01019801">
    <property type="protein sequence ID" value="OMO71439.1"/>
    <property type="molecule type" value="Genomic_DNA"/>
</dbReference>
<proteinExistence type="predicted"/>
<dbReference type="OrthoDB" id="612216at2759"/>
<accession>A0A1R3HM50</accession>
<name>A0A1R3HM50_9ROSI</name>
<comment type="caution">
    <text evidence="2">The sequence shown here is derived from an EMBL/GenBank/DDBJ whole genome shotgun (WGS) entry which is preliminary data.</text>
</comment>
<dbReference type="STRING" id="93759.A0A1R3HM50"/>
<feature type="domain" description="FBD" evidence="1">
    <location>
        <begin position="203"/>
        <end position="265"/>
    </location>
</feature>
<dbReference type="Pfam" id="PF08387">
    <property type="entry name" value="FBD"/>
    <property type="match status" value="1"/>
</dbReference>
<dbReference type="InterPro" id="IPR053781">
    <property type="entry name" value="F-box_AtFBL13-like"/>
</dbReference>
<dbReference type="Proteomes" id="UP000187203">
    <property type="component" value="Unassembled WGS sequence"/>
</dbReference>
<dbReference type="AlphaFoldDB" id="A0A1R3HM50"/>
<evidence type="ECO:0000259" key="1">
    <source>
        <dbReference type="SMART" id="SM00579"/>
    </source>
</evidence>
<organism evidence="2 3">
    <name type="scientific">Corchorus olitorius</name>
    <dbReference type="NCBI Taxonomy" id="93759"/>
    <lineage>
        <taxon>Eukaryota</taxon>
        <taxon>Viridiplantae</taxon>
        <taxon>Streptophyta</taxon>
        <taxon>Embryophyta</taxon>
        <taxon>Tracheophyta</taxon>
        <taxon>Spermatophyta</taxon>
        <taxon>Magnoliopsida</taxon>
        <taxon>eudicotyledons</taxon>
        <taxon>Gunneridae</taxon>
        <taxon>Pentapetalae</taxon>
        <taxon>rosids</taxon>
        <taxon>malvids</taxon>
        <taxon>Malvales</taxon>
        <taxon>Malvaceae</taxon>
        <taxon>Grewioideae</taxon>
        <taxon>Apeibeae</taxon>
        <taxon>Corchorus</taxon>
    </lineage>
</organism>
<evidence type="ECO:0000313" key="3">
    <source>
        <dbReference type="Proteomes" id="UP000187203"/>
    </source>
</evidence>
<reference evidence="3" key="1">
    <citation type="submission" date="2013-09" db="EMBL/GenBank/DDBJ databases">
        <title>Corchorus olitorius genome sequencing.</title>
        <authorList>
            <person name="Alam M."/>
            <person name="Haque M.S."/>
            <person name="Islam M.S."/>
            <person name="Emdad E.M."/>
            <person name="Islam M.M."/>
            <person name="Ahmed B."/>
            <person name="Halim A."/>
            <person name="Hossen Q.M.M."/>
            <person name="Hossain M.Z."/>
            <person name="Ahmed R."/>
            <person name="Khan M.M."/>
            <person name="Islam R."/>
            <person name="Rashid M.M."/>
            <person name="Khan S.A."/>
            <person name="Rahman M.S."/>
            <person name="Alam M."/>
            <person name="Yahiya A.S."/>
            <person name="Khan M.S."/>
            <person name="Azam M.S."/>
            <person name="Haque T."/>
            <person name="Lashkar M.Z.H."/>
            <person name="Akhand A.I."/>
            <person name="Morshed G."/>
            <person name="Roy S."/>
            <person name="Uddin K.S."/>
            <person name="Rabeya T."/>
            <person name="Hossain A.S."/>
            <person name="Chowdhury A."/>
            <person name="Snigdha A.R."/>
            <person name="Mortoza M.S."/>
            <person name="Matin S.A."/>
            <person name="Hoque S.M.E."/>
            <person name="Islam M.K."/>
            <person name="Roy D.K."/>
            <person name="Haider R."/>
            <person name="Moosa M.M."/>
            <person name="Elias S.M."/>
            <person name="Hasan A.M."/>
            <person name="Jahan S."/>
            <person name="Shafiuddin M."/>
            <person name="Mahmood N."/>
            <person name="Shommy N.S."/>
        </authorList>
    </citation>
    <scope>NUCLEOTIDE SEQUENCE [LARGE SCALE GENOMIC DNA]</scope>
    <source>
        <strain evidence="3">cv. O-4</strain>
    </source>
</reference>
<gene>
    <name evidence="2" type="ORF">COLO4_28254</name>
</gene>
<dbReference type="Pfam" id="PF00646">
    <property type="entry name" value="F-box"/>
    <property type="match status" value="1"/>
</dbReference>
<dbReference type="CDD" id="cd22160">
    <property type="entry name" value="F-box_AtFBL13-like"/>
    <property type="match status" value="1"/>
</dbReference>
<dbReference type="InterPro" id="IPR036047">
    <property type="entry name" value="F-box-like_dom_sf"/>
</dbReference>
<dbReference type="PANTHER" id="PTHR31900">
    <property type="entry name" value="F-BOX/RNI SUPERFAMILY PROTEIN-RELATED"/>
    <property type="match status" value="1"/>
</dbReference>
<evidence type="ECO:0000313" key="2">
    <source>
        <dbReference type="EMBL" id="OMO71439.1"/>
    </source>
</evidence>
<keyword evidence="3" id="KW-1185">Reference proteome</keyword>
<dbReference type="InterPro" id="IPR006566">
    <property type="entry name" value="FBD"/>
</dbReference>
<dbReference type="InterPro" id="IPR001810">
    <property type="entry name" value="F-box_dom"/>
</dbReference>
<dbReference type="SMART" id="SM00579">
    <property type="entry name" value="FBD"/>
    <property type="match status" value="1"/>
</dbReference>
<dbReference type="PANTHER" id="PTHR31900:SF27">
    <property type="entry name" value="FBD DOMAIN-CONTAINING PROTEIN"/>
    <property type="match status" value="1"/>
</dbReference>
<sequence>MDKRAKNNGGTDRISNLPDGIRCRILSLLPTDVAVRTSILSTKWRYLFSSLSGLDIDFRFINPQTVDSFAKFMLKRLYLHTEILEHFRLKPVKEIPLGFERLYDWISASLHRGVRELDLDLSWIKHDIHSYTNRMPSDIFICKTLQFIAFYNMVRLEINHMHPDRQQTGLYEFLQVLPNLRTLVLPYGKFDKFRSPSEILPASCLLSHLKEIQMRVFDDLEMVEYILLNARVLEKLKIRMCGMIQQQSSILRLARSSKKCEVEFF</sequence>
<dbReference type="SUPFAM" id="SSF81383">
    <property type="entry name" value="F-box domain"/>
    <property type="match status" value="1"/>
</dbReference>
<dbReference type="InterPro" id="IPR050232">
    <property type="entry name" value="FBL13/AtMIF1-like"/>
</dbReference>